<keyword evidence="7" id="KW-1185">Reference proteome</keyword>
<keyword evidence="4 5" id="KW-0472">Membrane</keyword>
<dbReference type="AlphaFoldDB" id="V7I8R2"/>
<dbReference type="RefSeq" id="WP_023388373.1">
    <property type="nucleotide sequence ID" value="NZ_AXUN02000079.1"/>
</dbReference>
<dbReference type="PANTHER" id="PTHR39344:SF1">
    <property type="entry name" value="UPF0182 PROTEIN SLL1060"/>
    <property type="match status" value="1"/>
</dbReference>
<dbReference type="PANTHER" id="PTHR39344">
    <property type="entry name" value="UPF0182 PROTEIN SLL1060"/>
    <property type="match status" value="1"/>
</dbReference>
<evidence type="ECO:0000256" key="4">
    <source>
        <dbReference type="ARBA" id="ARBA00023136"/>
    </source>
</evidence>
<evidence type="ECO:0000256" key="3">
    <source>
        <dbReference type="ARBA" id="ARBA00022989"/>
    </source>
</evidence>
<dbReference type="PATRIC" id="fig|994573.3.peg.993"/>
<feature type="transmembrane region" description="Helical" evidence="5">
    <location>
        <begin position="52"/>
        <end position="73"/>
    </location>
</feature>
<dbReference type="STRING" id="994573.T472_0205305"/>
<comment type="subcellular location">
    <subcellularLocation>
        <location evidence="5">Cell membrane</location>
        <topology evidence="5">Multi-pass membrane protein</topology>
    </subcellularLocation>
</comment>
<reference evidence="6 7" key="1">
    <citation type="journal article" date="2014" name="Genome Announc.">
        <title>Genome Sequence of Youngiibacter fragilis, the Type Strain of the Genus Youngiibacter.</title>
        <authorList>
            <person name="Wawrik C.B."/>
            <person name="Callaghan A.V."/>
            <person name="Stamps B.W."/>
            <person name="Wawrik B."/>
        </authorList>
    </citation>
    <scope>NUCLEOTIDE SEQUENCE [LARGE SCALE GENOMIC DNA]</scope>
    <source>
        <strain evidence="6 7">232.1</strain>
    </source>
</reference>
<organism evidence="6 7">
    <name type="scientific">Youngiibacter fragilis 232.1</name>
    <dbReference type="NCBI Taxonomy" id="994573"/>
    <lineage>
        <taxon>Bacteria</taxon>
        <taxon>Bacillati</taxon>
        <taxon>Bacillota</taxon>
        <taxon>Clostridia</taxon>
        <taxon>Eubacteriales</taxon>
        <taxon>Clostridiaceae</taxon>
        <taxon>Youngiibacter</taxon>
    </lineage>
</organism>
<sequence>MSIKRTTKNRKNIIIGIVVAIIALLLASSSLIAELQWFNEVGYTRTFLTRAMAVVALTIPIFLILFVISFLYFRGITKKYDSAVYPPKPSRVIATRNKTFYFASGVFFLFISINIAMNYWYVILQFLNSVDFNISDPIFGMDVSFYVFKLPLLNLLISVSRTIIVVIGIITVGVYLVISASSSLGRLDLRDVKGNFEVMKTGFIQFAGKPLAVLAAIFLVLTSADYYLGTFDIMYSPRGVVFGPGYTDVKVEVPFLYILAGLSLLSAVVVSYGVVKRNAKFILVPIAAIFVMNVVEGIAIVGVQSVAVTPNELEKERPYISNNIDMTRKAFGLDKIEIRTFDANKNLTKDTLEENRDVVDAIKINSYDQTLKFIQQTQVIRYYYDFNDVDIDRYTINGEKKQVFLSAREIDTSIIDPATWQNKHLFYTHGYGVIMSDASTVTSQGQPSFLMKDIPTTNSTDIPLENPRLYFGELTSDYTIVNTDIEEFDYPKGGENETYRYTGDGGIKLGLLNKVLYSIVEQEPKILISSIVNSDSRILRRRNIVDRVSAIAPFLAYDEDPYLVIADSKLYWIMDAYTTSSRFPYAQTFDGYNYIRNSVKVTVDAYTGDVNFYLSDSNDPIALSFNKIFGGLFQDMSLMPESIRSHIKYPENLFEYQAVVMERYHVTDPNVFYNGEDIWERSKSTRTVVDAKSVSDAYSLFTRFPGEEELELIFTDYYTIKGKENMVAIVSARMDGENYGKIVEFKFPPQKTVSSPYLFRNKLNQDTTISKELSLLDARGSAVNFGDIVITPINDSLLYVVPLYLVAEGENSIPEVKRVIVSNDDRIVIAESLDKGLLDLFGYGPGGETPEEPGKPGEVPGDLLQQAMALYEAAIAAQRDGNWAEYGRLIEELGKVIEALQD</sequence>
<evidence type="ECO:0000313" key="7">
    <source>
        <dbReference type="Proteomes" id="UP000017747"/>
    </source>
</evidence>
<gene>
    <name evidence="6" type="ORF">T472_0205305</name>
</gene>
<feature type="transmembrane region" description="Helical" evidence="5">
    <location>
        <begin position="100"/>
        <end position="122"/>
    </location>
</feature>
<evidence type="ECO:0000256" key="1">
    <source>
        <dbReference type="ARBA" id="ARBA00022475"/>
    </source>
</evidence>
<dbReference type="InterPro" id="IPR005372">
    <property type="entry name" value="UPF0182"/>
</dbReference>
<keyword evidence="3 5" id="KW-1133">Transmembrane helix</keyword>
<dbReference type="HAMAP" id="MF_01600">
    <property type="entry name" value="UPF0182"/>
    <property type="match status" value="1"/>
</dbReference>
<protein>
    <recommendedName>
        <fullName evidence="5">UPF0182 protein T472_0205305</fullName>
    </recommendedName>
</protein>
<dbReference type="OrthoDB" id="9763654at2"/>
<evidence type="ECO:0000313" key="6">
    <source>
        <dbReference type="EMBL" id="ETA81656.1"/>
    </source>
</evidence>
<evidence type="ECO:0000256" key="2">
    <source>
        <dbReference type="ARBA" id="ARBA00022692"/>
    </source>
</evidence>
<dbReference type="EMBL" id="AXUN02000079">
    <property type="protein sequence ID" value="ETA81656.1"/>
    <property type="molecule type" value="Genomic_DNA"/>
</dbReference>
<evidence type="ECO:0000256" key="5">
    <source>
        <dbReference type="HAMAP-Rule" id="MF_01600"/>
    </source>
</evidence>
<feature type="transmembrane region" description="Helical" evidence="5">
    <location>
        <begin position="282"/>
        <end position="303"/>
    </location>
</feature>
<dbReference type="GO" id="GO:0005886">
    <property type="term" value="C:plasma membrane"/>
    <property type="evidence" value="ECO:0007669"/>
    <property type="project" value="UniProtKB-SubCell"/>
</dbReference>
<name>V7I8R2_9CLOT</name>
<dbReference type="eggNOG" id="COG1615">
    <property type="taxonomic scope" value="Bacteria"/>
</dbReference>
<feature type="transmembrane region" description="Helical" evidence="5">
    <location>
        <begin position="255"/>
        <end position="275"/>
    </location>
</feature>
<keyword evidence="2 5" id="KW-0812">Transmembrane</keyword>
<feature type="transmembrane region" description="Helical" evidence="5">
    <location>
        <begin position="211"/>
        <end position="235"/>
    </location>
</feature>
<proteinExistence type="inferred from homology"/>
<dbReference type="Pfam" id="PF03699">
    <property type="entry name" value="UPF0182"/>
    <property type="match status" value="1"/>
</dbReference>
<comment type="caution">
    <text evidence="6">The sequence shown here is derived from an EMBL/GenBank/DDBJ whole genome shotgun (WGS) entry which is preliminary data.</text>
</comment>
<dbReference type="GO" id="GO:0005576">
    <property type="term" value="C:extracellular region"/>
    <property type="evidence" value="ECO:0007669"/>
    <property type="project" value="TreeGrafter"/>
</dbReference>
<keyword evidence="1 5" id="KW-1003">Cell membrane</keyword>
<feature type="transmembrane region" description="Helical" evidence="5">
    <location>
        <begin position="155"/>
        <end position="178"/>
    </location>
</feature>
<comment type="similarity">
    <text evidence="5">Belongs to the UPF0182 family.</text>
</comment>
<dbReference type="Proteomes" id="UP000017747">
    <property type="component" value="Unassembled WGS sequence"/>
</dbReference>
<feature type="transmembrane region" description="Helical" evidence="5">
    <location>
        <begin position="12"/>
        <end position="32"/>
    </location>
</feature>
<accession>V7I8R2</accession>